<protein>
    <submittedName>
        <fullName evidence="1">Uncharacterized protein</fullName>
    </submittedName>
</protein>
<comment type="caution">
    <text evidence="1">The sequence shown here is derived from an EMBL/GenBank/DDBJ whole genome shotgun (WGS) entry which is preliminary data.</text>
</comment>
<keyword evidence="2" id="KW-1185">Reference proteome</keyword>
<accession>A0A2P5G1X7</accession>
<dbReference type="Proteomes" id="UP000237000">
    <property type="component" value="Unassembled WGS sequence"/>
</dbReference>
<proteinExistence type="predicted"/>
<organism evidence="1 2">
    <name type="scientific">Trema orientale</name>
    <name type="common">Charcoal tree</name>
    <name type="synonym">Celtis orientalis</name>
    <dbReference type="NCBI Taxonomy" id="63057"/>
    <lineage>
        <taxon>Eukaryota</taxon>
        <taxon>Viridiplantae</taxon>
        <taxon>Streptophyta</taxon>
        <taxon>Embryophyta</taxon>
        <taxon>Tracheophyta</taxon>
        <taxon>Spermatophyta</taxon>
        <taxon>Magnoliopsida</taxon>
        <taxon>eudicotyledons</taxon>
        <taxon>Gunneridae</taxon>
        <taxon>Pentapetalae</taxon>
        <taxon>rosids</taxon>
        <taxon>fabids</taxon>
        <taxon>Rosales</taxon>
        <taxon>Cannabaceae</taxon>
        <taxon>Trema</taxon>
    </lineage>
</organism>
<sequence length="38" mass="4204">MFGRSIGKFGDNKRANEENNAGSVLIMGWVCLVDTIIF</sequence>
<evidence type="ECO:0000313" key="2">
    <source>
        <dbReference type="Proteomes" id="UP000237000"/>
    </source>
</evidence>
<dbReference type="EMBL" id="JXTC01000001">
    <property type="protein sequence ID" value="POO04032.1"/>
    <property type="molecule type" value="Genomic_DNA"/>
</dbReference>
<gene>
    <name evidence="1" type="ORF">TorRG33x02_003360</name>
</gene>
<name>A0A2P5G1X7_TREOI</name>
<reference evidence="2" key="1">
    <citation type="submission" date="2016-06" db="EMBL/GenBank/DDBJ databases">
        <title>Parallel loss of symbiosis genes in relatives of nitrogen-fixing non-legume Parasponia.</title>
        <authorList>
            <person name="Van Velzen R."/>
            <person name="Holmer R."/>
            <person name="Bu F."/>
            <person name="Rutten L."/>
            <person name="Van Zeijl A."/>
            <person name="Liu W."/>
            <person name="Santuari L."/>
            <person name="Cao Q."/>
            <person name="Sharma T."/>
            <person name="Shen D."/>
            <person name="Roswanjaya Y."/>
            <person name="Wardhani T."/>
            <person name="Kalhor M.S."/>
            <person name="Jansen J."/>
            <person name="Van den Hoogen J."/>
            <person name="Gungor B."/>
            <person name="Hartog M."/>
            <person name="Hontelez J."/>
            <person name="Verver J."/>
            <person name="Yang W.-C."/>
            <person name="Schijlen E."/>
            <person name="Repin R."/>
            <person name="Schilthuizen M."/>
            <person name="Schranz E."/>
            <person name="Heidstra R."/>
            <person name="Miyata K."/>
            <person name="Fedorova E."/>
            <person name="Kohlen W."/>
            <person name="Bisseling T."/>
            <person name="Smit S."/>
            <person name="Geurts R."/>
        </authorList>
    </citation>
    <scope>NUCLEOTIDE SEQUENCE [LARGE SCALE GENOMIC DNA]</scope>
    <source>
        <strain evidence="2">cv. RG33-2</strain>
    </source>
</reference>
<dbReference type="AlphaFoldDB" id="A0A2P5G1X7"/>
<evidence type="ECO:0000313" key="1">
    <source>
        <dbReference type="EMBL" id="POO04032.1"/>
    </source>
</evidence>
<dbReference type="InParanoid" id="A0A2P5G1X7"/>